<evidence type="ECO:0000256" key="6">
    <source>
        <dbReference type="SAM" id="Phobius"/>
    </source>
</evidence>
<keyword evidence="3 6" id="KW-0812">Transmembrane</keyword>
<keyword evidence="2" id="KW-1003">Cell membrane</keyword>
<protein>
    <submittedName>
        <fullName evidence="7">Branched-chain amino acid ABC transporter permease</fullName>
    </submittedName>
</protein>
<reference evidence="7" key="1">
    <citation type="submission" date="2022-09" db="EMBL/GenBank/DDBJ databases">
        <title>Intensive care unit water sources are persistently colonized with multi-drug resistant bacteria and are the site of extensive horizontal gene transfer of antibiotic resistance genes.</title>
        <authorList>
            <person name="Diorio-Toth L."/>
        </authorList>
    </citation>
    <scope>NUCLEOTIDE SEQUENCE</scope>
    <source>
        <strain evidence="7">GD04153</strain>
    </source>
</reference>
<sequence length="339" mass="36642">MSDTKRTATIAALAGLCVLPFLLGLAFADASRYYLHLIIQMLLWAQIYTSWSLMGRHGLTSLGHGAFTGIGAYTTVMLWNWLGLTPLIGIPLAVAVAVVFALLIGYPSFTQRIKGHYFALLTLAMVEFVRLCIVGLRDYTGGSLGTQPVREGDGLSFIAVQFESNRTVAYFIVLILWLTTLWVWKKLDSSMDRYALEAISEDEDAAAAVGISVTREKLKITAISAALTALGGAFFAQYQMYVGPETISGLNVSLGIVFGVVAGGMGVLLGPTVGAIFTQTLSEGLRLFTQGSDWLTATLGTRALSLDGVIYGLLLIFFIIYMPKGILGTLLDRSKKQRT</sequence>
<evidence type="ECO:0000256" key="1">
    <source>
        <dbReference type="ARBA" id="ARBA00004651"/>
    </source>
</evidence>
<dbReference type="GO" id="GO:0015658">
    <property type="term" value="F:branched-chain amino acid transmembrane transporter activity"/>
    <property type="evidence" value="ECO:0007669"/>
    <property type="project" value="InterPro"/>
</dbReference>
<keyword evidence="5 6" id="KW-0472">Membrane</keyword>
<dbReference type="PANTHER" id="PTHR30482:SF10">
    <property type="entry name" value="HIGH-AFFINITY BRANCHED-CHAIN AMINO ACID TRANSPORT PROTEIN BRAE"/>
    <property type="match status" value="1"/>
</dbReference>
<dbReference type="CDD" id="cd06581">
    <property type="entry name" value="TM_PBP1_LivM_like"/>
    <property type="match status" value="1"/>
</dbReference>
<evidence type="ECO:0000256" key="5">
    <source>
        <dbReference type="ARBA" id="ARBA00023136"/>
    </source>
</evidence>
<evidence type="ECO:0000256" key="4">
    <source>
        <dbReference type="ARBA" id="ARBA00022989"/>
    </source>
</evidence>
<gene>
    <name evidence="7" type="ORF">N7376_22595</name>
</gene>
<organism evidence="7 8">
    <name type="scientific">Brucella intermedia GD04153</name>
    <dbReference type="NCBI Taxonomy" id="2975438"/>
    <lineage>
        <taxon>Bacteria</taxon>
        <taxon>Pseudomonadati</taxon>
        <taxon>Pseudomonadota</taxon>
        <taxon>Alphaproteobacteria</taxon>
        <taxon>Hyphomicrobiales</taxon>
        <taxon>Brucellaceae</taxon>
        <taxon>Brucella/Ochrobactrum group</taxon>
        <taxon>Brucella</taxon>
    </lineage>
</organism>
<dbReference type="PANTHER" id="PTHR30482">
    <property type="entry name" value="HIGH-AFFINITY BRANCHED-CHAIN AMINO ACID TRANSPORT SYSTEM PERMEASE"/>
    <property type="match status" value="1"/>
</dbReference>
<dbReference type="GO" id="GO:0005886">
    <property type="term" value="C:plasma membrane"/>
    <property type="evidence" value="ECO:0007669"/>
    <property type="project" value="UniProtKB-SubCell"/>
</dbReference>
<evidence type="ECO:0000256" key="3">
    <source>
        <dbReference type="ARBA" id="ARBA00022692"/>
    </source>
</evidence>
<feature type="transmembrane region" description="Helical" evidence="6">
    <location>
        <begin position="38"/>
        <end position="55"/>
    </location>
</feature>
<evidence type="ECO:0000256" key="2">
    <source>
        <dbReference type="ARBA" id="ARBA00022475"/>
    </source>
</evidence>
<dbReference type="EMBL" id="JAODYY010000016">
    <property type="protein sequence ID" value="MDH0126769.1"/>
    <property type="molecule type" value="Genomic_DNA"/>
</dbReference>
<dbReference type="Proteomes" id="UP001158087">
    <property type="component" value="Unassembled WGS sequence"/>
</dbReference>
<keyword evidence="4 6" id="KW-1133">Transmembrane helix</keyword>
<name>A0AA42H448_9HYPH</name>
<feature type="transmembrane region" description="Helical" evidence="6">
    <location>
        <begin position="62"/>
        <end position="82"/>
    </location>
</feature>
<accession>A0AA42H448</accession>
<dbReference type="AlphaFoldDB" id="A0AA42H448"/>
<feature type="transmembrane region" description="Helical" evidence="6">
    <location>
        <begin position="167"/>
        <end position="184"/>
    </location>
</feature>
<feature type="transmembrane region" description="Helical" evidence="6">
    <location>
        <begin position="88"/>
        <end position="106"/>
    </location>
</feature>
<feature type="transmembrane region" description="Helical" evidence="6">
    <location>
        <begin position="252"/>
        <end position="278"/>
    </location>
</feature>
<proteinExistence type="predicted"/>
<dbReference type="InterPro" id="IPR001851">
    <property type="entry name" value="ABC_transp_permease"/>
</dbReference>
<feature type="transmembrane region" description="Helical" evidence="6">
    <location>
        <begin position="220"/>
        <end position="240"/>
    </location>
</feature>
<dbReference type="Pfam" id="PF02653">
    <property type="entry name" value="BPD_transp_2"/>
    <property type="match status" value="1"/>
</dbReference>
<comment type="caution">
    <text evidence="7">The sequence shown here is derived from an EMBL/GenBank/DDBJ whole genome shotgun (WGS) entry which is preliminary data.</text>
</comment>
<feature type="transmembrane region" description="Helical" evidence="6">
    <location>
        <begin position="299"/>
        <end position="322"/>
    </location>
</feature>
<evidence type="ECO:0000313" key="7">
    <source>
        <dbReference type="EMBL" id="MDH0126769.1"/>
    </source>
</evidence>
<evidence type="ECO:0000313" key="8">
    <source>
        <dbReference type="Proteomes" id="UP001158087"/>
    </source>
</evidence>
<comment type="subcellular location">
    <subcellularLocation>
        <location evidence="1">Cell membrane</location>
        <topology evidence="1">Multi-pass membrane protein</topology>
    </subcellularLocation>
</comment>
<dbReference type="InterPro" id="IPR043428">
    <property type="entry name" value="LivM-like"/>
</dbReference>